<dbReference type="eggNOG" id="COG3842">
    <property type="taxonomic scope" value="Bacteria"/>
</dbReference>
<dbReference type="GO" id="GO:0016887">
    <property type="term" value="F:ATP hydrolysis activity"/>
    <property type="evidence" value="ECO:0007669"/>
    <property type="project" value="InterPro"/>
</dbReference>
<reference evidence="4" key="1">
    <citation type="submission" date="2012-10" db="EMBL/GenBank/DDBJ databases">
        <title>The complete genome sequence of Streptomyces collinus Tu 365.</title>
        <authorList>
            <person name="Ruckert C."/>
            <person name="Szczepanowski R."/>
            <person name="Goesmann A."/>
            <person name="Pross E.K."/>
            <person name="Musiol E.M."/>
            <person name="Blin K."/>
            <person name="Wohlleben W."/>
            <person name="Puhler A."/>
            <person name="Weber T."/>
            <person name="Kalinowski J."/>
        </authorList>
    </citation>
    <scope>NUCLEOTIDE SEQUENCE [LARGE SCALE GENOMIC DNA]</scope>
    <source>
        <strain evidence="4">DSM 40733 / Tue 365</strain>
    </source>
</reference>
<keyword evidence="3" id="KW-0547">Nucleotide-binding</keyword>
<dbReference type="EMBL" id="CP006259">
    <property type="protein sequence ID" value="AGS69808.1"/>
    <property type="molecule type" value="Genomic_DNA"/>
</dbReference>
<feature type="domain" description="ABC transporter" evidence="2">
    <location>
        <begin position="25"/>
        <end position="78"/>
    </location>
</feature>
<dbReference type="InterPro" id="IPR027417">
    <property type="entry name" value="P-loop_NTPase"/>
</dbReference>
<evidence type="ECO:0000313" key="4">
    <source>
        <dbReference type="Proteomes" id="UP000015423"/>
    </source>
</evidence>
<protein>
    <submittedName>
        <fullName evidence="3">ABC transporter ATP-binding protein</fullName>
    </submittedName>
</protein>
<feature type="region of interest" description="Disordered" evidence="1">
    <location>
        <begin position="24"/>
        <end position="48"/>
    </location>
</feature>
<dbReference type="Gene3D" id="3.40.50.300">
    <property type="entry name" value="P-loop containing nucleotide triphosphate hydrolases"/>
    <property type="match status" value="1"/>
</dbReference>
<dbReference type="HOGENOM" id="CLU_000604_1_15_11"/>
<dbReference type="PATRIC" id="fig|1214242.5.peg.3063"/>
<dbReference type="KEGG" id="sci:B446_14950"/>
<proteinExistence type="predicted"/>
<dbReference type="STRING" id="1214242.B446_14950"/>
<dbReference type="GO" id="GO:0005524">
    <property type="term" value="F:ATP binding"/>
    <property type="evidence" value="ECO:0007669"/>
    <property type="project" value="UniProtKB-KW"/>
</dbReference>
<name>S5URU1_STRC3</name>
<keyword evidence="4" id="KW-1185">Reference proteome</keyword>
<dbReference type="InterPro" id="IPR003439">
    <property type="entry name" value="ABC_transporter-like_ATP-bd"/>
</dbReference>
<sequence length="81" mass="8345">MGETGIRFDSVAVAHDGNVVPDALDPTVGPGEAMARLGPSGSGKTTAPRAVTGFVRPVSGQVLLGDRDMSRRPCRAVRGSR</sequence>
<dbReference type="AlphaFoldDB" id="S5URU1"/>
<evidence type="ECO:0000259" key="2">
    <source>
        <dbReference type="Pfam" id="PF00005"/>
    </source>
</evidence>
<keyword evidence="3" id="KW-0067">ATP-binding</keyword>
<evidence type="ECO:0000313" key="3">
    <source>
        <dbReference type="EMBL" id="AGS69808.1"/>
    </source>
</evidence>
<dbReference type="Pfam" id="PF00005">
    <property type="entry name" value="ABC_tran"/>
    <property type="match status" value="1"/>
</dbReference>
<organism evidence="3 4">
    <name type="scientific">Streptomyces collinus (strain DSM 40733 / Tue 365)</name>
    <dbReference type="NCBI Taxonomy" id="1214242"/>
    <lineage>
        <taxon>Bacteria</taxon>
        <taxon>Bacillati</taxon>
        <taxon>Actinomycetota</taxon>
        <taxon>Actinomycetes</taxon>
        <taxon>Kitasatosporales</taxon>
        <taxon>Streptomycetaceae</taxon>
        <taxon>Streptomyces</taxon>
    </lineage>
</organism>
<evidence type="ECO:0000256" key="1">
    <source>
        <dbReference type="SAM" id="MobiDB-lite"/>
    </source>
</evidence>
<reference evidence="3 4" key="2">
    <citation type="journal article" date="2013" name="J. Biotechnol.">
        <title>Complete genome sequence of the kirromycin producer Streptomyces collinus Tu 365 consisting of a linear chromosome and two linear plasmids.</title>
        <authorList>
            <person name="Ruckert C."/>
            <person name="Szczepanowski R."/>
            <person name="Albersmeier A."/>
            <person name="Goesmann A."/>
            <person name="Iftime D."/>
            <person name="Musiol E.M."/>
            <person name="Blin K."/>
            <person name="Wohlleben W."/>
            <person name="Puhler A."/>
            <person name="Kalinowski J."/>
            <person name="Weber T."/>
        </authorList>
    </citation>
    <scope>NUCLEOTIDE SEQUENCE [LARGE SCALE GENOMIC DNA]</scope>
    <source>
        <strain evidence="4">DSM 40733 / Tue 365</strain>
    </source>
</reference>
<gene>
    <name evidence="3" type="ORF">B446_14950</name>
</gene>
<accession>S5URU1</accession>
<dbReference type="Proteomes" id="UP000015423">
    <property type="component" value="Chromosome"/>
</dbReference>
<dbReference type="RefSeq" id="WP_020940279.1">
    <property type="nucleotide sequence ID" value="NC_021985.1"/>
</dbReference>
<dbReference type="SUPFAM" id="SSF52540">
    <property type="entry name" value="P-loop containing nucleoside triphosphate hydrolases"/>
    <property type="match status" value="1"/>
</dbReference>